<comment type="similarity">
    <text evidence="2">Belongs to the monovalent cation:proton antiporter 1 (CPA1) transporter (TC 2.A.36) family.</text>
</comment>
<evidence type="ECO:0000256" key="2">
    <source>
        <dbReference type="ARBA" id="ARBA00007367"/>
    </source>
</evidence>
<dbReference type="PANTHER" id="PTHR10110:SF195">
    <property type="entry name" value="NA(+)_H(+) ANTIPORTER NHAS2"/>
    <property type="match status" value="1"/>
</dbReference>
<feature type="transmembrane region" description="Helical" evidence="12">
    <location>
        <begin position="318"/>
        <end position="343"/>
    </location>
</feature>
<dbReference type="GO" id="GO:0015386">
    <property type="term" value="F:potassium:proton antiporter activity"/>
    <property type="evidence" value="ECO:0007669"/>
    <property type="project" value="TreeGrafter"/>
</dbReference>
<keyword evidence="10 12" id="KW-0472">Membrane</keyword>
<dbReference type="GO" id="GO:0051453">
    <property type="term" value="P:regulation of intracellular pH"/>
    <property type="evidence" value="ECO:0007669"/>
    <property type="project" value="TreeGrafter"/>
</dbReference>
<protein>
    <submittedName>
        <fullName evidence="14">Na(+)/H(+) antiporter NhaP</fullName>
    </submittedName>
</protein>
<keyword evidence="7 12" id="KW-1133">Transmembrane helix</keyword>
<dbReference type="Pfam" id="PF00999">
    <property type="entry name" value="Na_H_Exchanger"/>
    <property type="match status" value="1"/>
</dbReference>
<feature type="transmembrane region" description="Helical" evidence="12">
    <location>
        <begin position="32"/>
        <end position="55"/>
    </location>
</feature>
<gene>
    <name evidence="14" type="primary">nhaP_1</name>
    <name evidence="14" type="ORF">Poly30_00920</name>
</gene>
<name>A0A518EKN0_9BACT</name>
<feature type="transmembrane region" description="Helical" evidence="12">
    <location>
        <begin position="97"/>
        <end position="122"/>
    </location>
</feature>
<dbReference type="GO" id="GO:0015385">
    <property type="term" value="F:sodium:proton antiporter activity"/>
    <property type="evidence" value="ECO:0007669"/>
    <property type="project" value="InterPro"/>
</dbReference>
<evidence type="ECO:0000259" key="13">
    <source>
        <dbReference type="Pfam" id="PF00999"/>
    </source>
</evidence>
<evidence type="ECO:0000256" key="12">
    <source>
        <dbReference type="SAM" id="Phobius"/>
    </source>
</evidence>
<feature type="transmembrane region" description="Helical" evidence="12">
    <location>
        <begin position="134"/>
        <end position="156"/>
    </location>
</feature>
<evidence type="ECO:0000256" key="4">
    <source>
        <dbReference type="ARBA" id="ARBA00022449"/>
    </source>
</evidence>
<evidence type="ECO:0000256" key="11">
    <source>
        <dbReference type="ARBA" id="ARBA00023201"/>
    </source>
</evidence>
<dbReference type="Proteomes" id="UP000320390">
    <property type="component" value="Chromosome"/>
</dbReference>
<evidence type="ECO:0000313" key="15">
    <source>
        <dbReference type="Proteomes" id="UP000320390"/>
    </source>
</evidence>
<reference evidence="14 15" key="1">
    <citation type="submission" date="2019-02" db="EMBL/GenBank/DDBJ databases">
        <title>Deep-cultivation of Planctomycetes and their phenomic and genomic characterization uncovers novel biology.</title>
        <authorList>
            <person name="Wiegand S."/>
            <person name="Jogler M."/>
            <person name="Boedeker C."/>
            <person name="Pinto D."/>
            <person name="Vollmers J."/>
            <person name="Rivas-Marin E."/>
            <person name="Kohn T."/>
            <person name="Peeters S.H."/>
            <person name="Heuer A."/>
            <person name="Rast P."/>
            <person name="Oberbeckmann S."/>
            <person name="Bunk B."/>
            <person name="Jeske O."/>
            <person name="Meyerdierks A."/>
            <person name="Storesund J.E."/>
            <person name="Kallscheuer N."/>
            <person name="Luecker S."/>
            <person name="Lage O.M."/>
            <person name="Pohl T."/>
            <person name="Merkel B.J."/>
            <person name="Hornburger P."/>
            <person name="Mueller R.-W."/>
            <person name="Bruemmer F."/>
            <person name="Labrenz M."/>
            <person name="Spormann A.M."/>
            <person name="Op den Camp H."/>
            <person name="Overmann J."/>
            <person name="Amann R."/>
            <person name="Jetten M.S.M."/>
            <person name="Mascher T."/>
            <person name="Medema M.H."/>
            <person name="Devos D.P."/>
            <person name="Kaster A.-K."/>
            <person name="Ovreas L."/>
            <person name="Rohde M."/>
            <person name="Galperin M.Y."/>
            <person name="Jogler C."/>
        </authorList>
    </citation>
    <scope>NUCLEOTIDE SEQUENCE [LARGE SCALE GENOMIC DNA]</scope>
    <source>
        <strain evidence="14 15">Poly30</strain>
    </source>
</reference>
<keyword evidence="3" id="KW-0813">Transport</keyword>
<dbReference type="OrthoDB" id="9809206at2"/>
<feature type="transmembrane region" description="Helical" evidence="12">
    <location>
        <begin position="176"/>
        <end position="195"/>
    </location>
</feature>
<dbReference type="Gene3D" id="6.10.140.1330">
    <property type="match status" value="1"/>
</dbReference>
<dbReference type="GO" id="GO:0005886">
    <property type="term" value="C:plasma membrane"/>
    <property type="evidence" value="ECO:0007669"/>
    <property type="project" value="UniProtKB-SubCell"/>
</dbReference>
<keyword evidence="5" id="KW-1003">Cell membrane</keyword>
<keyword evidence="9" id="KW-0406">Ion transport</keyword>
<dbReference type="EMBL" id="CP036434">
    <property type="protein sequence ID" value="QDV04601.1"/>
    <property type="molecule type" value="Genomic_DNA"/>
</dbReference>
<keyword evidence="6 12" id="KW-0812">Transmembrane</keyword>
<sequence>MDPFALTAILLTVAALLAFVNRRFFGLPSTIGVMAMALFASLGMVGIGVVSPGFIEQVRQLLEEVNFSDALLDVMLAFLLFAGALHVKLEDLAGQKWIIAALATVGVVISTAAVGALSKLFLDSIGHPVDWLPCLLFGALIAPTDPIAVLGILKSAGVKKSLETKVTGESLFNDGVGVVVFVALLGFATADHATAPGAIALLFVKEVLGALVLGAVFGTFTYWLMRQIDDYLVEVLLSLALCVGVYSLAGALHSSGPLAVVVAGLLIGNQGRRSAMSSLTVQRLDDFWELCDELLNVLLFVLIGLEVLVIPWSHEPFLFGLVAIPMTLLVRFVAVGGTVKLLSAGRTFDPGTVRILTWGGLRGGISIALALILREGLGETADIFLTATYVVVVFSIVVQGLTVGRLAARIDRQTAEIAAAAR</sequence>
<organism evidence="14 15">
    <name type="scientific">Saltatorellus ferox</name>
    <dbReference type="NCBI Taxonomy" id="2528018"/>
    <lineage>
        <taxon>Bacteria</taxon>
        <taxon>Pseudomonadati</taxon>
        <taxon>Planctomycetota</taxon>
        <taxon>Planctomycetia</taxon>
        <taxon>Planctomycetia incertae sedis</taxon>
        <taxon>Saltatorellus</taxon>
    </lineage>
</organism>
<keyword evidence="8" id="KW-0915">Sodium</keyword>
<evidence type="ECO:0000313" key="14">
    <source>
        <dbReference type="EMBL" id="QDV04601.1"/>
    </source>
</evidence>
<keyword evidence="11" id="KW-0739">Sodium transport</keyword>
<evidence type="ECO:0000256" key="9">
    <source>
        <dbReference type="ARBA" id="ARBA00023065"/>
    </source>
</evidence>
<evidence type="ECO:0000256" key="7">
    <source>
        <dbReference type="ARBA" id="ARBA00022989"/>
    </source>
</evidence>
<feature type="domain" description="Cation/H+ exchanger transmembrane" evidence="13">
    <location>
        <begin position="13"/>
        <end position="407"/>
    </location>
</feature>
<evidence type="ECO:0000256" key="1">
    <source>
        <dbReference type="ARBA" id="ARBA00004651"/>
    </source>
</evidence>
<feature type="transmembrane region" description="Helical" evidence="12">
    <location>
        <begin position="67"/>
        <end position="85"/>
    </location>
</feature>
<evidence type="ECO:0000256" key="5">
    <source>
        <dbReference type="ARBA" id="ARBA00022475"/>
    </source>
</evidence>
<dbReference type="AlphaFoldDB" id="A0A518EKN0"/>
<dbReference type="RefSeq" id="WP_145194055.1">
    <property type="nucleotide sequence ID" value="NZ_CP036434.1"/>
</dbReference>
<evidence type="ECO:0000256" key="8">
    <source>
        <dbReference type="ARBA" id="ARBA00023053"/>
    </source>
</evidence>
<feature type="transmembrane region" description="Helical" evidence="12">
    <location>
        <begin position="237"/>
        <end position="267"/>
    </location>
</feature>
<keyword evidence="4" id="KW-0050">Antiport</keyword>
<dbReference type="InterPro" id="IPR018422">
    <property type="entry name" value="Cation/H_exchanger_CPA1"/>
</dbReference>
<evidence type="ECO:0000256" key="3">
    <source>
        <dbReference type="ARBA" id="ARBA00022448"/>
    </source>
</evidence>
<dbReference type="GO" id="GO:0098719">
    <property type="term" value="P:sodium ion import across plasma membrane"/>
    <property type="evidence" value="ECO:0007669"/>
    <property type="project" value="TreeGrafter"/>
</dbReference>
<proteinExistence type="inferred from homology"/>
<accession>A0A518EKN0</accession>
<keyword evidence="15" id="KW-1185">Reference proteome</keyword>
<evidence type="ECO:0000256" key="6">
    <source>
        <dbReference type="ARBA" id="ARBA00022692"/>
    </source>
</evidence>
<dbReference type="InterPro" id="IPR006153">
    <property type="entry name" value="Cation/H_exchanger_TM"/>
</dbReference>
<evidence type="ECO:0000256" key="10">
    <source>
        <dbReference type="ARBA" id="ARBA00023136"/>
    </source>
</evidence>
<dbReference type="PANTHER" id="PTHR10110">
    <property type="entry name" value="SODIUM/HYDROGEN EXCHANGER"/>
    <property type="match status" value="1"/>
</dbReference>
<feature type="transmembrane region" description="Helical" evidence="12">
    <location>
        <begin position="207"/>
        <end position="225"/>
    </location>
</feature>
<comment type="subcellular location">
    <subcellularLocation>
        <location evidence="1">Cell membrane</location>
        <topology evidence="1">Multi-pass membrane protein</topology>
    </subcellularLocation>
</comment>
<feature type="transmembrane region" description="Helical" evidence="12">
    <location>
        <begin position="355"/>
        <end position="377"/>
    </location>
</feature>
<feature type="transmembrane region" description="Helical" evidence="12">
    <location>
        <begin position="383"/>
        <end position="403"/>
    </location>
</feature>